<accession>A0A645E4R6</accession>
<protein>
    <submittedName>
        <fullName evidence="1">Uncharacterized protein</fullName>
    </submittedName>
</protein>
<name>A0A645E4R6_9ZZZZ</name>
<proteinExistence type="predicted"/>
<reference evidence="1" key="1">
    <citation type="submission" date="2019-08" db="EMBL/GenBank/DDBJ databases">
        <authorList>
            <person name="Kucharzyk K."/>
            <person name="Murdoch R.W."/>
            <person name="Higgins S."/>
            <person name="Loffler F."/>
        </authorList>
    </citation>
    <scope>NUCLEOTIDE SEQUENCE</scope>
</reference>
<evidence type="ECO:0000313" key="1">
    <source>
        <dbReference type="EMBL" id="MPM96571.1"/>
    </source>
</evidence>
<dbReference type="EMBL" id="VSSQ01042940">
    <property type="protein sequence ID" value="MPM96571.1"/>
    <property type="molecule type" value="Genomic_DNA"/>
</dbReference>
<sequence>MLPDDQISARQRILFSGNIDIEVGVELVERAYLHALQRPCLFKHPLIRMRMLRIGMRINDENHD</sequence>
<organism evidence="1">
    <name type="scientific">bioreactor metagenome</name>
    <dbReference type="NCBI Taxonomy" id="1076179"/>
    <lineage>
        <taxon>unclassified sequences</taxon>
        <taxon>metagenomes</taxon>
        <taxon>ecological metagenomes</taxon>
    </lineage>
</organism>
<dbReference type="AlphaFoldDB" id="A0A645E4R6"/>
<gene>
    <name evidence="1" type="ORF">SDC9_143735</name>
</gene>
<comment type="caution">
    <text evidence="1">The sequence shown here is derived from an EMBL/GenBank/DDBJ whole genome shotgun (WGS) entry which is preliminary data.</text>
</comment>